<proteinExistence type="predicted"/>
<name>A0A2Z4IGP9_9BACT</name>
<accession>A0A2Z4IGP9</accession>
<dbReference type="KEGG" id="est:DN752_06740"/>
<feature type="transmembrane region" description="Helical" evidence="2">
    <location>
        <begin position="61"/>
        <end position="77"/>
    </location>
</feature>
<evidence type="ECO:0000256" key="1">
    <source>
        <dbReference type="SAM" id="MobiDB-lite"/>
    </source>
</evidence>
<dbReference type="OrthoDB" id="129627at2"/>
<sequence>MKNKYGRGDGGRTTTGLIVLAVGLFLLVRQLGVVVPEWIFSWPMIFVAVGLITLSKHNFQSGFGFFMLLFGGFFLLKNELEIPFGMERYMVPGGLILLGLFLLATKNRKALENFGRWCPPEPKTPYGPSKGQEKGEPFMSGEDPAAGAATSSEQADVVNSQALFCGIQKRILSKNFKGGKVSAIFGGTEIDLTQADLSENAVLSVEVAFGGVKLLMPPHWDLKMGVTNIFAGVEDKRMYPQGTGESNKVLTITGTVLFGGLDIKSY</sequence>
<feature type="region of interest" description="Disordered" evidence="1">
    <location>
        <begin position="122"/>
        <end position="151"/>
    </location>
</feature>
<dbReference type="RefSeq" id="WP_112783237.1">
    <property type="nucleotide sequence ID" value="NZ_CP030041.1"/>
</dbReference>
<dbReference type="InterPro" id="IPR054331">
    <property type="entry name" value="LiaF_TM"/>
</dbReference>
<protein>
    <recommendedName>
        <fullName evidence="3">LiaF transmembrane domain-containing protein</fullName>
    </recommendedName>
</protein>
<evidence type="ECO:0000256" key="2">
    <source>
        <dbReference type="SAM" id="Phobius"/>
    </source>
</evidence>
<keyword evidence="2" id="KW-1133">Transmembrane helix</keyword>
<keyword evidence="5" id="KW-1185">Reference proteome</keyword>
<evidence type="ECO:0000259" key="3">
    <source>
        <dbReference type="Pfam" id="PF22570"/>
    </source>
</evidence>
<feature type="transmembrane region" description="Helical" evidence="2">
    <location>
        <begin position="12"/>
        <end position="32"/>
    </location>
</feature>
<dbReference type="PANTHER" id="PTHR40763">
    <property type="entry name" value="MEMBRANE PROTEIN-RELATED"/>
    <property type="match status" value="1"/>
</dbReference>
<dbReference type="AlphaFoldDB" id="A0A2Z4IGP9"/>
<feature type="domain" description="LiaF transmembrane" evidence="3">
    <location>
        <begin position="15"/>
        <end position="109"/>
    </location>
</feature>
<dbReference type="Pfam" id="PF22570">
    <property type="entry name" value="LiaF-TM"/>
    <property type="match status" value="1"/>
</dbReference>
<gene>
    <name evidence="4" type="ORF">DN752_06740</name>
</gene>
<reference evidence="4 5" key="1">
    <citation type="submission" date="2018-06" db="EMBL/GenBank/DDBJ databases">
        <title>Echinicola strongylocentroti sp. nov., isolated from a sea urchin Strongylocentrotus intermedius.</title>
        <authorList>
            <person name="Bae S.S."/>
        </authorList>
    </citation>
    <scope>NUCLEOTIDE SEQUENCE [LARGE SCALE GENOMIC DNA]</scope>
    <source>
        <strain evidence="4 5">MEBiC08714</strain>
    </source>
</reference>
<keyword evidence="2" id="KW-0812">Transmembrane</keyword>
<dbReference type="Proteomes" id="UP000248688">
    <property type="component" value="Chromosome"/>
</dbReference>
<dbReference type="EMBL" id="CP030041">
    <property type="protein sequence ID" value="AWW29840.1"/>
    <property type="molecule type" value="Genomic_DNA"/>
</dbReference>
<evidence type="ECO:0000313" key="5">
    <source>
        <dbReference type="Proteomes" id="UP000248688"/>
    </source>
</evidence>
<organism evidence="4 5">
    <name type="scientific">Echinicola strongylocentroti</name>
    <dbReference type="NCBI Taxonomy" id="1795355"/>
    <lineage>
        <taxon>Bacteria</taxon>
        <taxon>Pseudomonadati</taxon>
        <taxon>Bacteroidota</taxon>
        <taxon>Cytophagia</taxon>
        <taxon>Cytophagales</taxon>
        <taxon>Cyclobacteriaceae</taxon>
        <taxon>Echinicola</taxon>
    </lineage>
</organism>
<evidence type="ECO:0000313" key="4">
    <source>
        <dbReference type="EMBL" id="AWW29840.1"/>
    </source>
</evidence>
<feature type="transmembrane region" description="Helical" evidence="2">
    <location>
        <begin position="89"/>
        <end position="105"/>
    </location>
</feature>
<keyword evidence="2" id="KW-0472">Membrane</keyword>
<dbReference type="PANTHER" id="PTHR40763:SF5">
    <property type="entry name" value="MEMBRANE PROTEIN"/>
    <property type="match status" value="1"/>
</dbReference>